<sequence>MKKTTCFCLLFALFFSVFSYAQTEEPEKSSFFKPSDTLNVKRKNGLLIAESALFLTSFVVLDKQWYNGNEKTSFHFTSKSNEFGLMDKIGHGFSSYKITRLTAKAFYWSGESEKKQLIYGAAFGLGATTGKEILDGFTKEWGWSWYNFGANFVGTGLYVGQELLWKEQRIQPKFSYNNSKSKGVVTNTMGSGYLDRVLKNYDGQTYWLSFNVNSFAKTDYIPNWLNFSVGYGVDGYLHNADATILPTRSKSLYLSLDVDLTKIKTKSHFVNTLLVLFNSVKIPAPTLEINSKKGTFGHYMYF</sequence>
<accession>A0ABY6M384</accession>
<feature type="chain" id="PRO_5046683076" evidence="1">
    <location>
        <begin position="22"/>
        <end position="302"/>
    </location>
</feature>
<evidence type="ECO:0000256" key="1">
    <source>
        <dbReference type="SAM" id="SignalP"/>
    </source>
</evidence>
<organism evidence="2 3">
    <name type="scientific">Flavobacterium agricola</name>
    <dbReference type="NCBI Taxonomy" id="2870839"/>
    <lineage>
        <taxon>Bacteria</taxon>
        <taxon>Pseudomonadati</taxon>
        <taxon>Bacteroidota</taxon>
        <taxon>Flavobacteriia</taxon>
        <taxon>Flavobacteriales</taxon>
        <taxon>Flavobacteriaceae</taxon>
        <taxon>Flavobacterium</taxon>
    </lineage>
</organism>
<keyword evidence="3" id="KW-1185">Reference proteome</keyword>
<dbReference type="RefSeq" id="WP_264433902.1">
    <property type="nucleotide sequence ID" value="NZ_CP081495.1"/>
</dbReference>
<reference evidence="2" key="1">
    <citation type="submission" date="2021-08" db="EMBL/GenBank/DDBJ databases">
        <title>Flavobacterium sp. strain CC-SYL302.</title>
        <authorList>
            <person name="Lin S.-Y."/>
            <person name="Lee T.-H."/>
            <person name="Young C.-C."/>
        </authorList>
    </citation>
    <scope>NUCLEOTIDE SEQUENCE</scope>
    <source>
        <strain evidence="2">CC-SYL302</strain>
    </source>
</reference>
<proteinExistence type="predicted"/>
<feature type="signal peptide" evidence="1">
    <location>
        <begin position="1"/>
        <end position="21"/>
    </location>
</feature>
<dbReference type="EMBL" id="CP081495">
    <property type="protein sequence ID" value="UYW01433.1"/>
    <property type="molecule type" value="Genomic_DNA"/>
</dbReference>
<evidence type="ECO:0000313" key="2">
    <source>
        <dbReference type="EMBL" id="UYW01433.1"/>
    </source>
</evidence>
<protein>
    <submittedName>
        <fullName evidence="2">YfiM family protein</fullName>
    </submittedName>
</protein>
<evidence type="ECO:0000313" key="3">
    <source>
        <dbReference type="Proteomes" id="UP001163328"/>
    </source>
</evidence>
<dbReference type="InterPro" id="IPR018736">
    <property type="entry name" value="DUF2279_periplasmic_lipo"/>
</dbReference>
<gene>
    <name evidence="2" type="ORF">K5I29_00285</name>
</gene>
<dbReference type="Pfam" id="PF10043">
    <property type="entry name" value="DUF2279"/>
    <property type="match status" value="1"/>
</dbReference>
<name>A0ABY6M384_9FLAO</name>
<dbReference type="Proteomes" id="UP001163328">
    <property type="component" value="Chromosome"/>
</dbReference>
<keyword evidence="1" id="KW-0732">Signal</keyword>